<protein>
    <submittedName>
        <fullName evidence="2">Deoxyribodipyrimidine photo-lyase</fullName>
    </submittedName>
</protein>
<keyword evidence="3" id="KW-1185">Reference proteome</keyword>
<dbReference type="PANTHER" id="PTHR38657">
    <property type="entry name" value="SLR1343 PROTEIN"/>
    <property type="match status" value="1"/>
</dbReference>
<dbReference type="Proteomes" id="UP000603904">
    <property type="component" value="Unassembled WGS sequence"/>
</dbReference>
<gene>
    <name evidence="2" type="ORF">Mco01_07120</name>
</gene>
<comment type="caution">
    <text evidence="2">The sequence shown here is derived from an EMBL/GenBank/DDBJ whole genome shotgun (WGS) entry which is preliminary data.</text>
</comment>
<dbReference type="RefSeq" id="WP_204055421.1">
    <property type="nucleotide sequence ID" value="NZ_BAAAGP010000001.1"/>
</dbReference>
<dbReference type="Gene3D" id="1.25.40.80">
    <property type="match status" value="1"/>
</dbReference>
<dbReference type="Gene3D" id="3.40.50.620">
    <property type="entry name" value="HUPs"/>
    <property type="match status" value="1"/>
</dbReference>
<evidence type="ECO:0000256" key="1">
    <source>
        <dbReference type="SAM" id="MobiDB-lite"/>
    </source>
</evidence>
<dbReference type="EMBL" id="BOOC01000002">
    <property type="protein sequence ID" value="GIH37712.1"/>
    <property type="molecule type" value="Genomic_DNA"/>
</dbReference>
<dbReference type="PANTHER" id="PTHR38657:SF1">
    <property type="entry name" value="SLR1343 PROTEIN"/>
    <property type="match status" value="1"/>
</dbReference>
<dbReference type="Gene3D" id="1.10.579.10">
    <property type="entry name" value="DNA Cyclobutane Dipyrimidine Photolyase, subunit A, domain 3"/>
    <property type="match status" value="1"/>
</dbReference>
<dbReference type="InterPro" id="IPR036134">
    <property type="entry name" value="Crypto/Photolyase_FAD-like_sf"/>
</dbReference>
<dbReference type="InterPro" id="IPR014729">
    <property type="entry name" value="Rossmann-like_a/b/a_fold"/>
</dbReference>
<dbReference type="InterPro" id="IPR007357">
    <property type="entry name" value="PhrB-like"/>
</dbReference>
<dbReference type="InterPro" id="IPR052551">
    <property type="entry name" value="UV-DNA_repair_photolyase"/>
</dbReference>
<sequence>MGDIGNDGGRRWLFADQLGGHFLDAPGQPVLLVEATSVLRRRRFHRQKAHLVLSALRHRAAELGDRAIFARVRTYREGLALAPGPVTVCRPTSHAAAAFVAGLPGVTVLPPRGFASTEEEFAAWAAGRGRRRLLMEDFYRDARRRLDVLMDGDEPAGGRWNFDRENRRPAPREAGLGLPPPWRPEEDEIDEGVRRDLDRWERAGEMAFAGRDAPRAHPATRDEAVAALRDFVRHRLPFFGPHQDAMLAADPVMAHSTLSPALNLGLLDPMECVRAAEAAYRDGRAPLASVEGYVRQLIGWRDYMWHLYWHFGPDYRRSNALGARTPLPRWFDDLDADAVGARCLSWALAQVRDHGFTHHIVRLMVLGNYALQRGFDPEALAGWFHRSFVDGYDWVMIPNVVGMSQHADGGRLATKPYAAGGAYIDRMSDFCGGCRYRPDRRTGDDACPFTAGYWAFVARNEELLLANPRTARAARGMRRLADIDEVRAREARRGDAPP</sequence>
<dbReference type="Pfam" id="PF04244">
    <property type="entry name" value="DPRP"/>
    <property type="match status" value="1"/>
</dbReference>
<organism evidence="2 3">
    <name type="scientific">Microbispora corallina</name>
    <dbReference type="NCBI Taxonomy" id="83302"/>
    <lineage>
        <taxon>Bacteria</taxon>
        <taxon>Bacillati</taxon>
        <taxon>Actinomycetota</taxon>
        <taxon>Actinomycetes</taxon>
        <taxon>Streptosporangiales</taxon>
        <taxon>Streptosporangiaceae</taxon>
        <taxon>Microbispora</taxon>
    </lineage>
</organism>
<dbReference type="SUPFAM" id="SSF48173">
    <property type="entry name" value="Cryptochrome/photolyase FAD-binding domain"/>
    <property type="match status" value="1"/>
</dbReference>
<reference evidence="2 3" key="1">
    <citation type="submission" date="2021-01" db="EMBL/GenBank/DDBJ databases">
        <title>Whole genome shotgun sequence of Microbispora corallina NBRC 16416.</title>
        <authorList>
            <person name="Komaki H."/>
            <person name="Tamura T."/>
        </authorList>
    </citation>
    <scope>NUCLEOTIDE SEQUENCE [LARGE SCALE GENOMIC DNA]</scope>
    <source>
        <strain evidence="2 3">NBRC 16416</strain>
    </source>
</reference>
<proteinExistence type="predicted"/>
<name>A0ABQ4FSI6_9ACTN</name>
<evidence type="ECO:0000313" key="3">
    <source>
        <dbReference type="Proteomes" id="UP000603904"/>
    </source>
</evidence>
<accession>A0ABQ4FSI6</accession>
<evidence type="ECO:0000313" key="2">
    <source>
        <dbReference type="EMBL" id="GIH37712.1"/>
    </source>
</evidence>
<feature type="region of interest" description="Disordered" evidence="1">
    <location>
        <begin position="160"/>
        <end position="189"/>
    </location>
</feature>
<feature type="compositionally biased region" description="Basic and acidic residues" evidence="1">
    <location>
        <begin position="161"/>
        <end position="171"/>
    </location>
</feature>
<dbReference type="Gene3D" id="1.10.10.1710">
    <property type="entry name" value="Deoxyribodipyrimidine photolyase-related"/>
    <property type="match status" value="1"/>
</dbReference>